<sequence>MMKRARDSSSVLCCCLVSVASLLSVLCVVFLLDLRPSCCGSPPVGIRGLRAVAGEYSEELERELAELREEEIQNPVERQLHKLEGGDTEELSFSSPAPPSVSRQLLQGSHEQHRRMAVEDDEEDGEEEERERKTALPSPEFFSWPEDGDDTNSNICSRLKASVNTGVIGKRIRAEMRRRVNAEDPREALSQAEELMRRKILKGLMTELEDKCPIDQVINIDPCEEVYTALAGKTARNVVKSAEARLDEIIKEKRGGGTESVSPSEVRQIVKDVLSGELDRLASELCDMFPKWRG</sequence>
<feature type="region of interest" description="Disordered" evidence="1">
    <location>
        <begin position="85"/>
        <end position="149"/>
    </location>
</feature>
<accession>A0A0G4IDG7</accession>
<name>A0A0G4IDG7_9ALVE</name>
<evidence type="ECO:0000313" key="2">
    <source>
        <dbReference type="EMBL" id="CEM55302.1"/>
    </source>
</evidence>
<evidence type="ECO:0000256" key="1">
    <source>
        <dbReference type="SAM" id="MobiDB-lite"/>
    </source>
</evidence>
<dbReference type="AlphaFoldDB" id="A0A0G4IDG7"/>
<protein>
    <submittedName>
        <fullName evidence="2">Uncharacterized protein</fullName>
    </submittedName>
</protein>
<organism evidence="2">
    <name type="scientific">Chromera velia CCMP2878</name>
    <dbReference type="NCBI Taxonomy" id="1169474"/>
    <lineage>
        <taxon>Eukaryota</taxon>
        <taxon>Sar</taxon>
        <taxon>Alveolata</taxon>
        <taxon>Colpodellida</taxon>
        <taxon>Chromeraceae</taxon>
        <taxon>Chromera</taxon>
    </lineage>
</organism>
<proteinExistence type="predicted"/>
<feature type="compositionally biased region" description="Acidic residues" evidence="1">
    <location>
        <begin position="119"/>
        <end position="129"/>
    </location>
</feature>
<reference evidence="2" key="1">
    <citation type="submission" date="2014-11" db="EMBL/GenBank/DDBJ databases">
        <authorList>
            <person name="Otto D Thomas"/>
            <person name="Naeem Raeece"/>
        </authorList>
    </citation>
    <scope>NUCLEOTIDE SEQUENCE</scope>
</reference>
<gene>
    <name evidence="2" type="ORF">Cvel_13440</name>
</gene>
<dbReference type="VEuPathDB" id="CryptoDB:Cvel_13440"/>
<feature type="compositionally biased region" description="Polar residues" evidence="1">
    <location>
        <begin position="91"/>
        <end position="109"/>
    </location>
</feature>
<dbReference type="EMBL" id="CDMZ01005862">
    <property type="protein sequence ID" value="CEM55302.1"/>
    <property type="molecule type" value="Genomic_DNA"/>
</dbReference>